<organism evidence="1 2">
    <name type="scientific">Celeribacter baekdonensis</name>
    <dbReference type="NCBI Taxonomy" id="875171"/>
    <lineage>
        <taxon>Bacteria</taxon>
        <taxon>Pseudomonadati</taxon>
        <taxon>Pseudomonadota</taxon>
        <taxon>Alphaproteobacteria</taxon>
        <taxon>Rhodobacterales</taxon>
        <taxon>Roseobacteraceae</taxon>
        <taxon>Celeribacter</taxon>
    </lineage>
</organism>
<name>A0A2R4LYV7_9RHOB</name>
<keyword evidence="1" id="KW-0614">Plasmid</keyword>
<gene>
    <name evidence="1" type="ORF">DA792_02305</name>
</gene>
<proteinExistence type="predicted"/>
<dbReference type="OrthoDB" id="583588at2"/>
<dbReference type="InterPro" id="IPR045738">
    <property type="entry name" value="DUF6088"/>
</dbReference>
<dbReference type="EMBL" id="CP028473">
    <property type="protein sequence ID" value="AVW90086.1"/>
    <property type="molecule type" value="Genomic_DNA"/>
</dbReference>
<evidence type="ECO:0000313" key="2">
    <source>
        <dbReference type="Proteomes" id="UP000241447"/>
    </source>
</evidence>
<accession>A0A2R4LYV7</accession>
<dbReference type="AlphaFoldDB" id="A0A2R4LYV7"/>
<reference evidence="1 2" key="1">
    <citation type="submission" date="2018-03" db="EMBL/GenBank/DDBJ databases">
        <title>The Complete Genome of Celeribacter baekdonensis strain LH4, a Thiosulfate-Oxidizing Alphaproteobacterium Isolated from Gulf of Mexico Continental Slope Sediments.</title>
        <authorList>
            <person name="Flood B.E."/>
            <person name="Bailey J.V."/>
            <person name="Leprich D."/>
        </authorList>
    </citation>
    <scope>NUCLEOTIDE SEQUENCE [LARGE SCALE GENOMIC DNA]</scope>
    <source>
        <strain evidence="1 2">LH4</strain>
        <plasmid evidence="2">Plasmid pcblh4b</plasmid>
    </source>
</reference>
<sequence>MSKIKQRIIGKGRGAIFAPSDFLDIGTRASVDQALSRLADQGMIRRLTRGLYDYPKKSPRFGYLSPSADDIAKAVARKDNQVLQPSPAMAANQLGLSTQVPSKPIYMTDGPTRTKTVGRQVIQFRKASSKTLVGAGQRTGAVFQALRYIGKDRIDDQVIGQLARALNDKDRVLLSKQSKHVPAWMHPVVQQIVAHA</sequence>
<evidence type="ECO:0008006" key="3">
    <source>
        <dbReference type="Google" id="ProtNLM"/>
    </source>
</evidence>
<protein>
    <recommendedName>
        <fullName evidence="3">Transcriptional regulator, AbiEi antitoxin, Type IV TA system</fullName>
    </recommendedName>
</protein>
<dbReference type="Pfam" id="PF19570">
    <property type="entry name" value="DUF6088"/>
    <property type="match status" value="1"/>
</dbReference>
<geneLocation type="plasmid" evidence="2">
    <name>pcblh4b</name>
</geneLocation>
<dbReference type="Proteomes" id="UP000241447">
    <property type="component" value="Plasmid pCBLh4b"/>
</dbReference>
<dbReference type="KEGG" id="cbak:DA792_02305"/>
<evidence type="ECO:0000313" key="1">
    <source>
        <dbReference type="EMBL" id="AVW90086.1"/>
    </source>
</evidence>